<evidence type="ECO:0000256" key="5">
    <source>
        <dbReference type="ARBA" id="ARBA00022692"/>
    </source>
</evidence>
<dbReference type="PANTHER" id="PTHR36488">
    <property type="entry name" value="CASP-LIKE PROTEIN 1U1"/>
    <property type="match status" value="1"/>
</dbReference>
<name>A0A834LZV8_RHOSS</name>
<comment type="subunit">
    <text evidence="3 8">Homodimer and heterodimers.</text>
</comment>
<evidence type="ECO:0000256" key="1">
    <source>
        <dbReference type="ARBA" id="ARBA00004651"/>
    </source>
</evidence>
<evidence type="ECO:0000256" key="4">
    <source>
        <dbReference type="ARBA" id="ARBA00022475"/>
    </source>
</evidence>
<feature type="compositionally biased region" description="Pro residues" evidence="9">
    <location>
        <begin position="18"/>
        <end position="34"/>
    </location>
</feature>
<evidence type="ECO:0000259" key="10">
    <source>
        <dbReference type="Pfam" id="PF04535"/>
    </source>
</evidence>
<dbReference type="InterPro" id="IPR006702">
    <property type="entry name" value="CASP_dom"/>
</dbReference>
<evidence type="ECO:0000256" key="9">
    <source>
        <dbReference type="SAM" id="MobiDB-lite"/>
    </source>
</evidence>
<reference evidence="11" key="1">
    <citation type="submission" date="2019-11" db="EMBL/GenBank/DDBJ databases">
        <authorList>
            <person name="Liu Y."/>
            <person name="Hou J."/>
            <person name="Li T.-Q."/>
            <person name="Guan C.-H."/>
            <person name="Wu X."/>
            <person name="Wu H.-Z."/>
            <person name="Ling F."/>
            <person name="Zhang R."/>
            <person name="Shi X.-G."/>
            <person name="Ren J.-P."/>
            <person name="Chen E.-F."/>
            <person name="Sun J.-M."/>
        </authorList>
    </citation>
    <scope>NUCLEOTIDE SEQUENCE</scope>
    <source>
        <strain evidence="11">Adult_tree_wgs_1</strain>
        <tissue evidence="11">Leaves</tissue>
    </source>
</reference>
<dbReference type="OrthoDB" id="1926504at2759"/>
<dbReference type="GO" id="GO:0005886">
    <property type="term" value="C:plasma membrane"/>
    <property type="evidence" value="ECO:0007669"/>
    <property type="project" value="UniProtKB-SubCell"/>
</dbReference>
<organism evidence="11 12">
    <name type="scientific">Rhododendron simsii</name>
    <name type="common">Sims's rhododendron</name>
    <dbReference type="NCBI Taxonomy" id="118357"/>
    <lineage>
        <taxon>Eukaryota</taxon>
        <taxon>Viridiplantae</taxon>
        <taxon>Streptophyta</taxon>
        <taxon>Embryophyta</taxon>
        <taxon>Tracheophyta</taxon>
        <taxon>Spermatophyta</taxon>
        <taxon>Magnoliopsida</taxon>
        <taxon>eudicotyledons</taxon>
        <taxon>Gunneridae</taxon>
        <taxon>Pentapetalae</taxon>
        <taxon>asterids</taxon>
        <taxon>Ericales</taxon>
        <taxon>Ericaceae</taxon>
        <taxon>Ericoideae</taxon>
        <taxon>Rhodoreae</taxon>
        <taxon>Rhododendron</taxon>
    </lineage>
</organism>
<comment type="caution">
    <text evidence="11">The sequence shown here is derived from an EMBL/GenBank/DDBJ whole genome shotgun (WGS) entry which is preliminary data.</text>
</comment>
<keyword evidence="7 8" id="KW-0472">Membrane</keyword>
<dbReference type="NCBIfam" id="TIGR01569">
    <property type="entry name" value="A_tha_TIGR01569"/>
    <property type="match status" value="1"/>
</dbReference>
<sequence>MASTKYAMPPEPEKEAPPPEPTPPDVEKAAPPPTTRDARHDYFRVADVVLRLLLFAAALVAVVVMVTSKETRPVAEIPIPPYVVFESAKFQDSPAFMAGLASCYHKGCHGRSVTKISCCMQLLLGIVAAATGAAGGVAYVGIKGNSHTGWTKVCGVFGRFCAHVESAIAVSIFASILLANLVILSAHSLSKNIPK</sequence>
<comment type="similarity">
    <text evidence="2 8">Belongs to the Casparian strip membrane proteins (CASP) family.</text>
</comment>
<evidence type="ECO:0000256" key="8">
    <source>
        <dbReference type="RuleBase" id="RU361233"/>
    </source>
</evidence>
<dbReference type="Pfam" id="PF04535">
    <property type="entry name" value="CASP_dom"/>
    <property type="match status" value="1"/>
</dbReference>
<dbReference type="InterPro" id="IPR044173">
    <property type="entry name" value="CASPL"/>
</dbReference>
<protein>
    <recommendedName>
        <fullName evidence="8">CASP-like protein</fullName>
    </recommendedName>
</protein>
<dbReference type="AlphaFoldDB" id="A0A834LZV8"/>
<evidence type="ECO:0000256" key="6">
    <source>
        <dbReference type="ARBA" id="ARBA00022989"/>
    </source>
</evidence>
<feature type="transmembrane region" description="Helical" evidence="8">
    <location>
        <begin position="167"/>
        <end position="189"/>
    </location>
</feature>
<gene>
    <name evidence="11" type="ORF">RHSIM_Rhsim02G0013100</name>
</gene>
<keyword evidence="5 8" id="KW-0812">Transmembrane</keyword>
<accession>A0A834LZV8</accession>
<keyword evidence="12" id="KW-1185">Reference proteome</keyword>
<dbReference type="InterPro" id="IPR006459">
    <property type="entry name" value="CASP/CASPL"/>
</dbReference>
<feature type="transmembrane region" description="Helical" evidence="8">
    <location>
        <begin position="122"/>
        <end position="142"/>
    </location>
</feature>
<evidence type="ECO:0000313" key="12">
    <source>
        <dbReference type="Proteomes" id="UP000626092"/>
    </source>
</evidence>
<keyword evidence="6 8" id="KW-1133">Transmembrane helix</keyword>
<evidence type="ECO:0000256" key="7">
    <source>
        <dbReference type="ARBA" id="ARBA00023136"/>
    </source>
</evidence>
<proteinExistence type="inferred from homology"/>
<keyword evidence="4 8" id="KW-1003">Cell membrane</keyword>
<feature type="region of interest" description="Disordered" evidence="9">
    <location>
        <begin position="1"/>
        <end position="35"/>
    </location>
</feature>
<comment type="caution">
    <text evidence="8">Lacks conserved residue(s) required for the propagation of feature annotation.</text>
</comment>
<evidence type="ECO:0000256" key="3">
    <source>
        <dbReference type="ARBA" id="ARBA00011489"/>
    </source>
</evidence>
<dbReference type="EMBL" id="WJXA01000002">
    <property type="protein sequence ID" value="KAF7151918.1"/>
    <property type="molecule type" value="Genomic_DNA"/>
</dbReference>
<dbReference type="Proteomes" id="UP000626092">
    <property type="component" value="Unassembled WGS sequence"/>
</dbReference>
<comment type="subcellular location">
    <subcellularLocation>
        <location evidence="1 8">Cell membrane</location>
        <topology evidence="1 8">Multi-pass membrane protein</topology>
    </subcellularLocation>
</comment>
<evidence type="ECO:0000313" key="11">
    <source>
        <dbReference type="EMBL" id="KAF7151918.1"/>
    </source>
</evidence>
<feature type="domain" description="Casparian strip membrane protein" evidence="10">
    <location>
        <begin position="43"/>
        <end position="177"/>
    </location>
</feature>
<dbReference type="PANTHER" id="PTHR36488:SF8">
    <property type="entry name" value="CASP-LIKE PROTEIN 1U1"/>
    <property type="match status" value="1"/>
</dbReference>
<evidence type="ECO:0000256" key="2">
    <source>
        <dbReference type="ARBA" id="ARBA00007651"/>
    </source>
</evidence>
<feature type="transmembrane region" description="Helical" evidence="8">
    <location>
        <begin position="48"/>
        <end position="67"/>
    </location>
</feature>